<dbReference type="EMBL" id="JAYWIO010000003">
    <property type="protein sequence ID" value="KAK7273892.1"/>
    <property type="molecule type" value="Genomic_DNA"/>
</dbReference>
<dbReference type="AlphaFoldDB" id="A0AAN9IC60"/>
<dbReference type="Proteomes" id="UP001372338">
    <property type="component" value="Unassembled WGS sequence"/>
</dbReference>
<sequence>MNVAFVIDGWALEIALNHYRKAFTELAILSRTGWTAICCRVTPSQKAQNKIRRNKQFAVVENPGFWNWTFTMKDINGEVLAQVDRDWRGGFGFEVGFWHLPFCFCNLC</sequence>
<accession>A0AAN9IC60</accession>
<evidence type="ECO:0000313" key="1">
    <source>
        <dbReference type="EMBL" id="KAK7273892.1"/>
    </source>
</evidence>
<protein>
    <submittedName>
        <fullName evidence="1">Uncharacterized protein</fullName>
    </submittedName>
</protein>
<keyword evidence="2" id="KW-1185">Reference proteome</keyword>
<reference evidence="1 2" key="1">
    <citation type="submission" date="2024-01" db="EMBL/GenBank/DDBJ databases">
        <title>The genomes of 5 underutilized Papilionoideae crops provide insights into root nodulation and disease resistanc.</title>
        <authorList>
            <person name="Yuan L."/>
        </authorList>
    </citation>
    <scope>NUCLEOTIDE SEQUENCE [LARGE SCALE GENOMIC DNA]</scope>
    <source>
        <strain evidence="1">ZHUSHIDOU_FW_LH</strain>
        <tissue evidence="1">Leaf</tissue>
    </source>
</reference>
<organism evidence="1 2">
    <name type="scientific">Crotalaria pallida</name>
    <name type="common">Smooth rattlebox</name>
    <name type="synonym">Crotalaria striata</name>
    <dbReference type="NCBI Taxonomy" id="3830"/>
    <lineage>
        <taxon>Eukaryota</taxon>
        <taxon>Viridiplantae</taxon>
        <taxon>Streptophyta</taxon>
        <taxon>Embryophyta</taxon>
        <taxon>Tracheophyta</taxon>
        <taxon>Spermatophyta</taxon>
        <taxon>Magnoliopsida</taxon>
        <taxon>eudicotyledons</taxon>
        <taxon>Gunneridae</taxon>
        <taxon>Pentapetalae</taxon>
        <taxon>rosids</taxon>
        <taxon>fabids</taxon>
        <taxon>Fabales</taxon>
        <taxon>Fabaceae</taxon>
        <taxon>Papilionoideae</taxon>
        <taxon>50 kb inversion clade</taxon>
        <taxon>genistoids sensu lato</taxon>
        <taxon>core genistoids</taxon>
        <taxon>Crotalarieae</taxon>
        <taxon>Crotalaria</taxon>
    </lineage>
</organism>
<name>A0AAN9IC60_CROPI</name>
<proteinExistence type="predicted"/>
<comment type="caution">
    <text evidence="1">The sequence shown here is derived from an EMBL/GenBank/DDBJ whole genome shotgun (WGS) entry which is preliminary data.</text>
</comment>
<gene>
    <name evidence="1" type="ORF">RIF29_14958</name>
</gene>
<evidence type="ECO:0000313" key="2">
    <source>
        <dbReference type="Proteomes" id="UP001372338"/>
    </source>
</evidence>